<keyword evidence="1" id="KW-1133">Transmembrane helix</keyword>
<name>A0A4V2HD63_9GAMM</name>
<keyword evidence="1" id="KW-0472">Membrane</keyword>
<dbReference type="RefSeq" id="WP_130551453.1">
    <property type="nucleotide sequence ID" value="NZ_SHMC01000003.1"/>
</dbReference>
<feature type="transmembrane region" description="Helical" evidence="1">
    <location>
        <begin position="12"/>
        <end position="32"/>
    </location>
</feature>
<keyword evidence="1" id="KW-0812">Transmembrane</keyword>
<gene>
    <name evidence="2" type="ORF">EA660_10440</name>
</gene>
<dbReference type="EMBL" id="SHMC01000003">
    <property type="protein sequence ID" value="TAA25836.1"/>
    <property type="molecule type" value="Genomic_DNA"/>
</dbReference>
<reference evidence="2 3" key="1">
    <citation type="submission" date="2019-02" db="EMBL/GenBank/DDBJ databases">
        <title>WGS of Pseudoxanthomonas species novum from clinical isolates.</title>
        <authorList>
            <person name="Bernier A.-M."/>
            <person name="Bernard K."/>
            <person name="Vachon A."/>
        </authorList>
    </citation>
    <scope>NUCLEOTIDE SEQUENCE [LARGE SCALE GENOMIC DNA]</scope>
    <source>
        <strain evidence="2 3">NML171200</strain>
    </source>
</reference>
<organism evidence="2 3">
    <name type="scientific">Pseudoxanthomonas winnipegensis</name>
    <dbReference type="NCBI Taxonomy" id="2480810"/>
    <lineage>
        <taxon>Bacteria</taxon>
        <taxon>Pseudomonadati</taxon>
        <taxon>Pseudomonadota</taxon>
        <taxon>Gammaproteobacteria</taxon>
        <taxon>Lysobacterales</taxon>
        <taxon>Lysobacteraceae</taxon>
        <taxon>Pseudoxanthomonas</taxon>
    </lineage>
</organism>
<evidence type="ECO:0000313" key="3">
    <source>
        <dbReference type="Proteomes" id="UP000292627"/>
    </source>
</evidence>
<comment type="caution">
    <text evidence="2">The sequence shown here is derived from an EMBL/GenBank/DDBJ whole genome shotgun (WGS) entry which is preliminary data.</text>
</comment>
<proteinExistence type="predicted"/>
<dbReference type="Proteomes" id="UP000292627">
    <property type="component" value="Unassembled WGS sequence"/>
</dbReference>
<sequence>MIVIDAQGKDWIDLVVGISTALAVLFAAFSAWTSLQGAKATKAAVEEARLARRTELAPRLVLEKNFFDFKFYWPHAGGPNGEAVFLARKHWNDETEIPPSFTLQNFGESPALEVTIVWELDDPNGGYVIPENFTRIGISIQPSGEDLHDGGPIQSVIYAKPDGSSYGLPLYRKWTTDIPSCSPGERRIIECPIHILNVLFARGLQLGAIASDDSEIKLSACVICYAIDGERYERIFKWRAMPFSYGQVSPVVVHGHFHELATFPKPNGPRVA</sequence>
<evidence type="ECO:0000256" key="1">
    <source>
        <dbReference type="SAM" id="Phobius"/>
    </source>
</evidence>
<dbReference type="AlphaFoldDB" id="A0A4V2HD63"/>
<protein>
    <submittedName>
        <fullName evidence="2">Uncharacterized protein</fullName>
    </submittedName>
</protein>
<evidence type="ECO:0000313" key="2">
    <source>
        <dbReference type="EMBL" id="TAA25836.1"/>
    </source>
</evidence>
<accession>A0A4V2HD63</accession>